<accession>V5ZD01</accession>
<gene>
    <name evidence="1" type="ORF">EPIR_3797</name>
</gene>
<dbReference type="EMBL" id="CAHS01000023">
    <property type="protein sequence ID" value="CCG89160.1"/>
    <property type="molecule type" value="Genomic_DNA"/>
</dbReference>
<reference evidence="1 2" key="1">
    <citation type="journal article" date="2013" name="Syst. Appl. Microbiol.">
        <title>Phylogenetic position and virulence apparatus of the pear flower necrosis pathogen Erwinia piriflorinigrans CFBP 5888T as assessed by comparative genomics.</title>
        <authorList>
            <person name="Smits T.H."/>
            <person name="Rezzonico F."/>
            <person name="Lopez M.M."/>
            <person name="Blom J."/>
            <person name="Goesmann A."/>
            <person name="Frey J.E."/>
            <person name="Duffy B."/>
        </authorList>
    </citation>
    <scope>NUCLEOTIDE SEQUENCE [LARGE SCALE GENOMIC DNA]</scope>
    <source>
        <strain evidence="2">CFBP5888</strain>
    </source>
</reference>
<dbReference type="OrthoDB" id="9204728at2"/>
<comment type="caution">
    <text evidence="1">The sequence shown here is derived from an EMBL/GenBank/DDBJ whole genome shotgun (WGS) entry which is preliminary data.</text>
</comment>
<name>V5ZD01_9GAMM</name>
<dbReference type="AlphaFoldDB" id="V5ZD01"/>
<protein>
    <submittedName>
        <fullName evidence="1">Uncharacterized protein</fullName>
    </submittedName>
</protein>
<organism evidence="1 2">
    <name type="scientific">Erwinia piriflorinigrans CFBP 5888</name>
    <dbReference type="NCBI Taxonomy" id="1161919"/>
    <lineage>
        <taxon>Bacteria</taxon>
        <taxon>Pseudomonadati</taxon>
        <taxon>Pseudomonadota</taxon>
        <taxon>Gammaproteobacteria</taxon>
        <taxon>Enterobacterales</taxon>
        <taxon>Erwiniaceae</taxon>
        <taxon>Erwinia</taxon>
    </lineage>
</organism>
<keyword evidence="2" id="KW-1185">Reference proteome</keyword>
<evidence type="ECO:0000313" key="2">
    <source>
        <dbReference type="Proteomes" id="UP000018217"/>
    </source>
</evidence>
<dbReference type="STRING" id="1161919.EPIR_3797"/>
<proteinExistence type="predicted"/>
<dbReference type="RefSeq" id="WP_023656886.1">
    <property type="nucleotide sequence ID" value="NZ_CAHS01000023.1"/>
</dbReference>
<dbReference type="Proteomes" id="UP000018217">
    <property type="component" value="Unassembled WGS sequence"/>
</dbReference>
<sequence>MVRDIAPGYCIVEHPGTLDFQARLLFRDTRSQAASLFMKLNADTQWLMPGQILIVSDPNAPVTPQILHRLRQAKQKTNMAFVGVGAEEASFLQKHFGMIAGLTSAGDQIFSMGGDIGEKYFSAIEQTLRKIEVSYQNQYLTQGTLVSQQFFVERNQLFNQLKTLVNKPLVKSLIRHSIKFKPYEDMRRALNLSSRSIVHEWSTVGINGIPGYSNFVGNAAKAARFLKYGGYIGIGFSFAGTTNDVVNACTTGRENECGKFAFKEYTKFTLSTAAGIGSGTVGASAGLAACAAIGIVTAGAGGVACAVVGSMAGGYVGSKAAEFGVDMIFQDYGK</sequence>
<evidence type="ECO:0000313" key="1">
    <source>
        <dbReference type="EMBL" id="CCG89160.1"/>
    </source>
</evidence>